<dbReference type="Proteomes" id="UP000283509">
    <property type="component" value="Unassembled WGS sequence"/>
</dbReference>
<dbReference type="InterPro" id="IPR012677">
    <property type="entry name" value="Nucleotide-bd_a/b_plait_sf"/>
</dbReference>
<dbReference type="InterPro" id="IPR000504">
    <property type="entry name" value="RRM_dom"/>
</dbReference>
<dbReference type="OrthoDB" id="296632at2759"/>
<dbReference type="EMBL" id="QCYY01003104">
    <property type="protein sequence ID" value="ROT65306.1"/>
    <property type="molecule type" value="Genomic_DNA"/>
</dbReference>
<evidence type="ECO:0000256" key="2">
    <source>
        <dbReference type="ARBA" id="ARBA00022737"/>
    </source>
</evidence>
<evidence type="ECO:0000256" key="1">
    <source>
        <dbReference type="ARBA" id="ARBA00022553"/>
    </source>
</evidence>
<evidence type="ECO:0000313" key="6">
    <source>
        <dbReference type="EMBL" id="ROT65306.1"/>
    </source>
</evidence>
<keyword evidence="7" id="KW-1185">Reference proteome</keyword>
<dbReference type="Gene3D" id="3.30.70.330">
    <property type="match status" value="4"/>
</dbReference>
<dbReference type="GO" id="GO:0005634">
    <property type="term" value="C:nucleus"/>
    <property type="evidence" value="ECO:0007669"/>
    <property type="project" value="InterPro"/>
</dbReference>
<protein>
    <submittedName>
        <fullName evidence="6">Putative polypyrimidine tract-binding protein 1 isoform X1</fullName>
    </submittedName>
</protein>
<dbReference type="PANTHER" id="PTHR15592">
    <property type="entry name" value="MATRIN 3/NUCLEAR PROTEIN 220-RELATED"/>
    <property type="match status" value="1"/>
</dbReference>
<dbReference type="CDD" id="cd12425">
    <property type="entry name" value="RRM4_PTBP1_like"/>
    <property type="match status" value="1"/>
</dbReference>
<keyword evidence="1" id="KW-0597">Phosphoprotein</keyword>
<name>A0A3R7NS49_PENVA</name>
<evidence type="ECO:0000256" key="3">
    <source>
        <dbReference type="ARBA" id="ARBA00022884"/>
    </source>
</evidence>
<reference evidence="6 7" key="1">
    <citation type="submission" date="2018-04" db="EMBL/GenBank/DDBJ databases">
        <authorList>
            <person name="Zhang X."/>
            <person name="Yuan J."/>
            <person name="Li F."/>
            <person name="Xiang J."/>
        </authorList>
    </citation>
    <scope>NUCLEOTIDE SEQUENCE [LARGE SCALE GENOMIC DNA]</scope>
    <source>
        <tissue evidence="6">Muscle</tissue>
    </source>
</reference>
<dbReference type="InterPro" id="IPR021790">
    <property type="entry name" value="PTBP1-like_RRM2"/>
</dbReference>
<dbReference type="GO" id="GO:0003723">
    <property type="term" value="F:RNA binding"/>
    <property type="evidence" value="ECO:0007669"/>
    <property type="project" value="UniProtKB-UniRule"/>
</dbReference>
<keyword evidence="2" id="KW-0677">Repeat</keyword>
<dbReference type="FunFam" id="3.30.70.330:FF:000341">
    <property type="entry name" value="Hephaestus, isoform C"/>
    <property type="match status" value="1"/>
</dbReference>
<evidence type="ECO:0000259" key="5">
    <source>
        <dbReference type="PROSITE" id="PS50102"/>
    </source>
</evidence>
<dbReference type="AlphaFoldDB" id="A0A3R7NS49"/>
<dbReference type="STRING" id="6689.A0A3R7NS49"/>
<dbReference type="Pfam" id="PF13893">
    <property type="entry name" value="RRM_5"/>
    <property type="match status" value="2"/>
</dbReference>
<comment type="caution">
    <text evidence="6">The sequence shown here is derived from an EMBL/GenBank/DDBJ whole genome shotgun (WGS) entry which is preliminary data.</text>
</comment>
<keyword evidence="3 4" id="KW-0694">RNA-binding</keyword>
<feature type="domain" description="RRM" evidence="5">
    <location>
        <begin position="633"/>
        <end position="708"/>
    </location>
</feature>
<dbReference type="GO" id="GO:0006397">
    <property type="term" value="P:mRNA processing"/>
    <property type="evidence" value="ECO:0007669"/>
    <property type="project" value="InterPro"/>
</dbReference>
<gene>
    <name evidence="6" type="ORF">C7M84_016729</name>
</gene>
<dbReference type="FunFam" id="3.30.70.330:FF:000018">
    <property type="entry name" value="Polypyrimidine tract-binding protein 2 isoform 1"/>
    <property type="match status" value="1"/>
</dbReference>
<dbReference type="InterPro" id="IPR006536">
    <property type="entry name" value="HnRNP-L/PTB"/>
</dbReference>
<dbReference type="SUPFAM" id="SSF54928">
    <property type="entry name" value="RNA-binding domain, RBD"/>
    <property type="match status" value="3"/>
</dbReference>
<dbReference type="Pfam" id="PF11835">
    <property type="entry name" value="RRM_8"/>
    <property type="match status" value="1"/>
</dbReference>
<organism evidence="6 7">
    <name type="scientific">Penaeus vannamei</name>
    <name type="common">Whiteleg shrimp</name>
    <name type="synonym">Litopenaeus vannamei</name>
    <dbReference type="NCBI Taxonomy" id="6689"/>
    <lineage>
        <taxon>Eukaryota</taxon>
        <taxon>Metazoa</taxon>
        <taxon>Ecdysozoa</taxon>
        <taxon>Arthropoda</taxon>
        <taxon>Crustacea</taxon>
        <taxon>Multicrustacea</taxon>
        <taxon>Malacostraca</taxon>
        <taxon>Eumalacostraca</taxon>
        <taxon>Eucarida</taxon>
        <taxon>Decapoda</taxon>
        <taxon>Dendrobranchiata</taxon>
        <taxon>Penaeoidea</taxon>
        <taxon>Penaeidae</taxon>
        <taxon>Penaeus</taxon>
    </lineage>
</organism>
<accession>A0A3R7NS49</accession>
<dbReference type="CDD" id="cd12693">
    <property type="entry name" value="RRM2_PTBP1_like"/>
    <property type="match status" value="1"/>
</dbReference>
<reference evidence="6 7" key="2">
    <citation type="submission" date="2019-01" db="EMBL/GenBank/DDBJ databases">
        <title>The decoding of complex shrimp genome reveals the adaptation for benthos swimmer, frequently molting mechanism and breeding impact on genome.</title>
        <authorList>
            <person name="Sun Y."/>
            <person name="Gao Y."/>
            <person name="Yu Y."/>
        </authorList>
    </citation>
    <scope>NUCLEOTIDE SEQUENCE [LARGE SCALE GENOMIC DNA]</scope>
    <source>
        <tissue evidence="6">Muscle</tissue>
    </source>
</reference>
<dbReference type="InterPro" id="IPR035979">
    <property type="entry name" value="RBD_domain_sf"/>
</dbReference>
<evidence type="ECO:0000256" key="4">
    <source>
        <dbReference type="PROSITE-ProRule" id="PRU00176"/>
    </source>
</evidence>
<dbReference type="SMART" id="SM00360">
    <property type="entry name" value="RRM"/>
    <property type="match status" value="4"/>
</dbReference>
<feature type="domain" description="RRM" evidence="5">
    <location>
        <begin position="208"/>
        <end position="284"/>
    </location>
</feature>
<dbReference type="NCBIfam" id="TIGR01649">
    <property type="entry name" value="hnRNP-L_PTB"/>
    <property type="match status" value="1"/>
</dbReference>
<dbReference type="Pfam" id="PF22976">
    <property type="entry name" value="RRM_10"/>
    <property type="match status" value="1"/>
</dbReference>
<proteinExistence type="predicted"/>
<evidence type="ECO:0000313" key="7">
    <source>
        <dbReference type="Proteomes" id="UP000283509"/>
    </source>
</evidence>
<dbReference type="FunFam" id="3.30.70.330:FF:000036">
    <property type="entry name" value="polypyrimidine tract-binding protein 1 isoform X2"/>
    <property type="match status" value="1"/>
</dbReference>
<dbReference type="InterPro" id="IPR055204">
    <property type="entry name" value="HNRNPL_RRM"/>
</dbReference>
<dbReference type="PROSITE" id="PS50102">
    <property type="entry name" value="RRM"/>
    <property type="match status" value="2"/>
</dbReference>
<sequence length="710" mass="77701">MVTSSRRSLRDHSFSPVPTKGAVFAGPLIFIPYGSLVCERERGDGVEMCQVGHEKPRCAVPRDPHPQHSNEVTEAEIVHLGIPFGKVTNVLVLKGKNQAFLEMSDEVSATTMVNYFTNCTAQLRGRAVYVQFSNHKELKTDQTHSNAYVELHGRRRALNRTCACAHILVWARFVGRDHRQNPSAQAALQAAQALVNQTDTQGGPNTVLRVIVEHMIYPVTLDVLYQIFSRVGKVLKIVTFTKNNTFQALIQYPDVVTAQAAKMTLDGQNIYNACCTLRIEYSKLSNLNVKYNNDKSRDYTNPNLPTGDPALDSALAIGGKWPGLLCSVVNKRATPCTQCGLLPTWATLHAKWPIYSPINPAPCHTLAKVDTSPACPPLLFYQTAYQLFLSIPLSTAGHFPLRAPGVLASPFAAMHGLSSPLTAAYGASPAGGMPFTGMPLAGVTPTAAALGAAGIRLPGQPSPNCVLLVSNLNEEPTTNGQNLRVVSNVMCFMFSCCGAPGLHLSCWTGLSFATLLYCRWSRLTLSLPSSVRHSVIARVYGDVQRVKILFNKKDNALVQMSEPHQTQLAISHLDKMKTWGKQIRVTLSKHQTVQLPKEGQPDAGLTKDYSNSPLHRFKKPGSKNYQNIYPPSATLHLSNIPPTVDEEQIKDAFAHAGASVKAFKFFPKDRKMALIQLGSVEEAIAALIKMHNFQLSDSSHLRVSFSKSTI</sequence>